<dbReference type="RefSeq" id="WP_086899844.1">
    <property type="nucleotide sequence ID" value="NZ_CP021358.1"/>
</dbReference>
<dbReference type="GO" id="GO:0016740">
    <property type="term" value="F:transferase activity"/>
    <property type="evidence" value="ECO:0007669"/>
    <property type="project" value="UniProtKB-KW"/>
</dbReference>
<dbReference type="InterPro" id="IPR004045">
    <property type="entry name" value="Glutathione_S-Trfase_N"/>
</dbReference>
<keyword evidence="1" id="KW-0808">Transferase</keyword>
<organism evidence="1 2">
    <name type="scientific">Kushneria marisflavi</name>
    <dbReference type="NCBI Taxonomy" id="157779"/>
    <lineage>
        <taxon>Bacteria</taxon>
        <taxon>Pseudomonadati</taxon>
        <taxon>Pseudomonadota</taxon>
        <taxon>Gammaproteobacteria</taxon>
        <taxon>Oceanospirillales</taxon>
        <taxon>Halomonadaceae</taxon>
        <taxon>Kushneria</taxon>
    </lineage>
</organism>
<dbReference type="CDD" id="cd00570">
    <property type="entry name" value="GST_N_family"/>
    <property type="match status" value="1"/>
</dbReference>
<dbReference type="PROSITE" id="PS50405">
    <property type="entry name" value="GST_CTER"/>
    <property type="match status" value="1"/>
</dbReference>
<gene>
    <name evidence="1" type="ORF">B9H00_05770</name>
</gene>
<protein>
    <submittedName>
        <fullName evidence="1">Glutathione S-transferase</fullName>
    </submittedName>
</protein>
<dbReference type="Pfam" id="PF13410">
    <property type="entry name" value="GST_C_2"/>
    <property type="match status" value="1"/>
</dbReference>
<reference evidence="1 2" key="1">
    <citation type="submission" date="2017-05" db="EMBL/GenBank/DDBJ databases">
        <authorList>
            <person name="Song R."/>
            <person name="Chenine A.L."/>
            <person name="Ruprecht R.M."/>
        </authorList>
    </citation>
    <scope>NUCLEOTIDE SEQUENCE [LARGE SCALE GENOMIC DNA]</scope>
    <source>
        <strain evidence="1">SW32</strain>
    </source>
</reference>
<dbReference type="OrthoDB" id="5791869at2"/>
<evidence type="ECO:0000313" key="2">
    <source>
        <dbReference type="Proteomes" id="UP000194457"/>
    </source>
</evidence>
<dbReference type="EMBL" id="CP021358">
    <property type="protein sequence ID" value="ART62615.1"/>
    <property type="molecule type" value="Genomic_DNA"/>
</dbReference>
<dbReference type="InterPro" id="IPR036282">
    <property type="entry name" value="Glutathione-S-Trfase_C_sf"/>
</dbReference>
<dbReference type="AlphaFoldDB" id="A0A240UNB6"/>
<dbReference type="CDD" id="cd00299">
    <property type="entry name" value="GST_C_family"/>
    <property type="match status" value="1"/>
</dbReference>
<dbReference type="KEGG" id="kma:B9H00_05770"/>
<dbReference type="Proteomes" id="UP000194457">
    <property type="component" value="Chromosome"/>
</dbReference>
<keyword evidence="2" id="KW-1185">Reference proteome</keyword>
<dbReference type="SUPFAM" id="SSF47616">
    <property type="entry name" value="GST C-terminal domain-like"/>
    <property type="match status" value="1"/>
</dbReference>
<dbReference type="InterPro" id="IPR036249">
    <property type="entry name" value="Thioredoxin-like_sf"/>
</dbReference>
<name>A0A240UNB6_9GAMM</name>
<dbReference type="Gene3D" id="3.40.30.110">
    <property type="match status" value="2"/>
</dbReference>
<dbReference type="Pfam" id="PF13417">
    <property type="entry name" value="GST_N_3"/>
    <property type="match status" value="1"/>
</dbReference>
<dbReference type="SUPFAM" id="SSF52833">
    <property type="entry name" value="Thioredoxin-like"/>
    <property type="match status" value="1"/>
</dbReference>
<sequence>MTSVLLHHFDPSPFSEKVRLLLGHCDLAWGSVRIPRMMPKPHFTALTGGYRKTPALQMGRDIYCDTALIVRVIERLSGKSTLVPPGQAASVRALEEMGDRLFLAAIPILFRPEGRAVLVDQLGEEGLARFQADRAELFSGGNVSRPDDQFSRAVWTSTLEMLDAQLAHQPFVLGEHPTLADFSLYHPIWYVRNNPGVRGITQDYPHLMAWFERLGAIGHGRRHDASEAQAHEIAAACDHWQPLADEFDDSLNMAPGDEVTVGAVDYGVDRVHGRLVHISREALTLEREATFEGRVLGPVRLHFPRDGFTLSPASSF</sequence>
<proteinExistence type="predicted"/>
<accession>A0A240UNB6</accession>
<dbReference type="PROSITE" id="PS50404">
    <property type="entry name" value="GST_NTER"/>
    <property type="match status" value="1"/>
</dbReference>
<dbReference type="InterPro" id="IPR010987">
    <property type="entry name" value="Glutathione-S-Trfase_C-like"/>
</dbReference>
<evidence type="ECO:0000313" key="1">
    <source>
        <dbReference type="EMBL" id="ART62615.1"/>
    </source>
</evidence>